<dbReference type="Proteomes" id="UP000388235">
    <property type="component" value="Chromosome"/>
</dbReference>
<evidence type="ECO:0000259" key="2">
    <source>
        <dbReference type="PROSITE" id="PS50206"/>
    </source>
</evidence>
<feature type="transmembrane region" description="Helical" evidence="1">
    <location>
        <begin position="12"/>
        <end position="28"/>
    </location>
</feature>
<reference evidence="3 4" key="1">
    <citation type="submission" date="2019-11" db="EMBL/GenBank/DDBJ databases">
        <authorList>
            <person name="Khan S.A."/>
            <person name="Jeon C.O."/>
            <person name="Chun B.H."/>
        </authorList>
    </citation>
    <scope>NUCLEOTIDE SEQUENCE [LARGE SCALE GENOMIC DNA]</scope>
    <source>
        <strain evidence="3 4">IMCC 1097</strain>
    </source>
</reference>
<dbReference type="RefSeq" id="WP_153714727.1">
    <property type="nucleotide sequence ID" value="NZ_CP045871.1"/>
</dbReference>
<dbReference type="InterPro" id="IPR050229">
    <property type="entry name" value="GlpE_sulfurtransferase"/>
</dbReference>
<dbReference type="SMART" id="SM00450">
    <property type="entry name" value="RHOD"/>
    <property type="match status" value="1"/>
</dbReference>
<name>A0A5Q2QDK7_9GAMM</name>
<keyword evidence="1" id="KW-1133">Transmembrane helix</keyword>
<dbReference type="Gene3D" id="3.40.250.10">
    <property type="entry name" value="Rhodanese-like domain"/>
    <property type="match status" value="1"/>
</dbReference>
<gene>
    <name evidence="3" type="ORF">GH975_11870</name>
</gene>
<keyword evidence="1" id="KW-0472">Membrane</keyword>
<evidence type="ECO:0000313" key="4">
    <source>
        <dbReference type="Proteomes" id="UP000388235"/>
    </source>
</evidence>
<dbReference type="CDD" id="cd00158">
    <property type="entry name" value="RHOD"/>
    <property type="match status" value="1"/>
</dbReference>
<dbReference type="EMBL" id="CP045871">
    <property type="protein sequence ID" value="QGG81224.1"/>
    <property type="molecule type" value="Genomic_DNA"/>
</dbReference>
<dbReference type="KEGG" id="llp:GH975_11870"/>
<keyword evidence="4" id="KW-1185">Reference proteome</keyword>
<dbReference type="InterPro" id="IPR001763">
    <property type="entry name" value="Rhodanese-like_dom"/>
</dbReference>
<proteinExistence type="predicted"/>
<sequence>MDQLIEFISNNYYLVGAWLVIFVGFMVNEKRRQGASVTPQQAVMRMNRDNALVIDVREAKDYKTGHVAGALNWPLAKLDSFLSEVPKYQARPLLVVCKVGSTASSAVKKLTDAGHPDVSRISGGMMDWTANSLPVKK</sequence>
<dbReference type="SUPFAM" id="SSF52821">
    <property type="entry name" value="Rhodanese/Cell cycle control phosphatase"/>
    <property type="match status" value="1"/>
</dbReference>
<dbReference type="Pfam" id="PF00581">
    <property type="entry name" value="Rhodanese"/>
    <property type="match status" value="1"/>
</dbReference>
<keyword evidence="1" id="KW-0812">Transmembrane</keyword>
<dbReference type="PROSITE" id="PS50206">
    <property type="entry name" value="RHODANESE_3"/>
    <property type="match status" value="1"/>
</dbReference>
<organism evidence="3 4">
    <name type="scientific">Litorivicinus lipolyticus</name>
    <dbReference type="NCBI Taxonomy" id="418701"/>
    <lineage>
        <taxon>Bacteria</taxon>
        <taxon>Pseudomonadati</taxon>
        <taxon>Pseudomonadota</taxon>
        <taxon>Gammaproteobacteria</taxon>
        <taxon>Oceanospirillales</taxon>
        <taxon>Litorivicinaceae</taxon>
        <taxon>Litorivicinus</taxon>
    </lineage>
</organism>
<feature type="domain" description="Rhodanese" evidence="2">
    <location>
        <begin position="47"/>
        <end position="137"/>
    </location>
</feature>
<dbReference type="AlphaFoldDB" id="A0A5Q2QDK7"/>
<dbReference type="PANTHER" id="PTHR43031">
    <property type="entry name" value="FAD-DEPENDENT OXIDOREDUCTASE"/>
    <property type="match status" value="1"/>
</dbReference>
<evidence type="ECO:0000256" key="1">
    <source>
        <dbReference type="SAM" id="Phobius"/>
    </source>
</evidence>
<dbReference type="PANTHER" id="PTHR43031:SF18">
    <property type="entry name" value="RHODANESE-RELATED SULFURTRANSFERASES"/>
    <property type="match status" value="1"/>
</dbReference>
<dbReference type="InterPro" id="IPR036873">
    <property type="entry name" value="Rhodanese-like_dom_sf"/>
</dbReference>
<accession>A0A5Q2QDK7</accession>
<evidence type="ECO:0000313" key="3">
    <source>
        <dbReference type="EMBL" id="QGG81224.1"/>
    </source>
</evidence>
<dbReference type="OrthoDB" id="9808735at2"/>
<protein>
    <submittedName>
        <fullName evidence="3">Rhodanese-like domain-containing protein</fullName>
    </submittedName>
</protein>